<gene>
    <name evidence="2" type="ORF">OLC1_LOCUS6991</name>
</gene>
<evidence type="ECO:0000313" key="3">
    <source>
        <dbReference type="Proteomes" id="UP001161247"/>
    </source>
</evidence>
<feature type="domain" description="UspA" evidence="1">
    <location>
        <begin position="11"/>
        <end position="158"/>
    </location>
</feature>
<sequence length="161" mass="17781">MAEEEGSNSKKKVMVAIDESECSYYALEWALKNLHESLVNSEVIVFTAQPIADYSYLYASSMGMAPPELIKTFQEQHQKLAEALLAKAKDICNKHGITAQTVTEVGDPKEIICQAVEKFKVEMLVMGTHGRGALQRAFLGSVSNFCVHNAKCPVLVVRKTD</sequence>
<dbReference type="PANTHER" id="PTHR31964:SF113">
    <property type="entry name" value="USPA DOMAIN-CONTAINING PROTEIN"/>
    <property type="match status" value="1"/>
</dbReference>
<dbReference type="SUPFAM" id="SSF52402">
    <property type="entry name" value="Adenine nucleotide alpha hydrolases-like"/>
    <property type="match status" value="1"/>
</dbReference>
<dbReference type="PRINTS" id="PR01438">
    <property type="entry name" value="UNVRSLSTRESS"/>
</dbReference>
<evidence type="ECO:0000313" key="2">
    <source>
        <dbReference type="EMBL" id="CAI9096173.1"/>
    </source>
</evidence>
<dbReference type="InterPro" id="IPR014729">
    <property type="entry name" value="Rossmann-like_a/b/a_fold"/>
</dbReference>
<dbReference type="Proteomes" id="UP001161247">
    <property type="component" value="Chromosome 2"/>
</dbReference>
<keyword evidence="3" id="KW-1185">Reference proteome</keyword>
<organism evidence="2 3">
    <name type="scientific">Oldenlandia corymbosa var. corymbosa</name>
    <dbReference type="NCBI Taxonomy" id="529605"/>
    <lineage>
        <taxon>Eukaryota</taxon>
        <taxon>Viridiplantae</taxon>
        <taxon>Streptophyta</taxon>
        <taxon>Embryophyta</taxon>
        <taxon>Tracheophyta</taxon>
        <taxon>Spermatophyta</taxon>
        <taxon>Magnoliopsida</taxon>
        <taxon>eudicotyledons</taxon>
        <taxon>Gunneridae</taxon>
        <taxon>Pentapetalae</taxon>
        <taxon>asterids</taxon>
        <taxon>lamiids</taxon>
        <taxon>Gentianales</taxon>
        <taxon>Rubiaceae</taxon>
        <taxon>Rubioideae</taxon>
        <taxon>Spermacoceae</taxon>
        <taxon>Hedyotis-Oldenlandia complex</taxon>
        <taxon>Oldenlandia</taxon>
    </lineage>
</organism>
<dbReference type="Gene3D" id="3.40.50.620">
    <property type="entry name" value="HUPs"/>
    <property type="match status" value="1"/>
</dbReference>
<proteinExistence type="predicted"/>
<protein>
    <submittedName>
        <fullName evidence="2">OLC1v1032258C1</fullName>
    </submittedName>
</protein>
<dbReference type="InterPro" id="IPR006016">
    <property type="entry name" value="UspA"/>
</dbReference>
<dbReference type="PANTHER" id="PTHR31964">
    <property type="entry name" value="ADENINE NUCLEOTIDE ALPHA HYDROLASES-LIKE SUPERFAMILY PROTEIN"/>
    <property type="match status" value="1"/>
</dbReference>
<evidence type="ECO:0000259" key="1">
    <source>
        <dbReference type="Pfam" id="PF00582"/>
    </source>
</evidence>
<dbReference type="AlphaFoldDB" id="A0AAV1CM55"/>
<dbReference type="Pfam" id="PF00582">
    <property type="entry name" value="Usp"/>
    <property type="match status" value="1"/>
</dbReference>
<dbReference type="EMBL" id="OX459119">
    <property type="protein sequence ID" value="CAI9096173.1"/>
    <property type="molecule type" value="Genomic_DNA"/>
</dbReference>
<reference evidence="2" key="1">
    <citation type="submission" date="2023-03" db="EMBL/GenBank/DDBJ databases">
        <authorList>
            <person name="Julca I."/>
        </authorList>
    </citation>
    <scope>NUCLEOTIDE SEQUENCE</scope>
</reference>
<name>A0AAV1CM55_OLDCO</name>
<accession>A0AAV1CM55</accession>
<dbReference type="InterPro" id="IPR006015">
    <property type="entry name" value="Universal_stress_UspA"/>
</dbReference>
<dbReference type="CDD" id="cd23659">
    <property type="entry name" value="USP_At3g01520-like"/>
    <property type="match status" value="1"/>
</dbReference>